<sequence length="355" mass="39584">MASVSSNDVPHPVAIDEALGERLQPHEAELAVKVADLLEGNIHKAYDNKPGEALRDVHSRATGVLRAQFKVHEDIPPRFAKGVFVPGKSYEAIVRLSNGSGDAKKEDERGDSRGCAIKLLNVPGPKLLETDRDATTQDFLMINNPLFFVNDSKAYLEAMAKNSSDSIIPKLTLPFTLGLKGTLIAAKLGSTKISNPLQVQYFSAVPYQLGVGESRLAVKYSLKPVSTAHDAMPSDPEPEFLHKVVEATLAKKDVEFKFLVQPKVDERQDVEDSMTEWDEKEAPFYEIATLTVPRQDTESEELKALVERLSFNPWHSLAEHKPLGSINRTRKIVYERISRVRDQMNHVPREEPKVI</sequence>
<dbReference type="InterPro" id="IPR020835">
    <property type="entry name" value="Catalase_sf"/>
</dbReference>
<dbReference type="OrthoDB" id="3358373at2759"/>
<dbReference type="STRING" id="64571.A0A1Y2H0Z0"/>
<dbReference type="Gene3D" id="2.40.180.10">
    <property type="entry name" value="Catalase core domain"/>
    <property type="match status" value="1"/>
</dbReference>
<dbReference type="AlphaFoldDB" id="A0A1Y2H0Z0"/>
<organism evidence="1 2">
    <name type="scientific">Lobosporangium transversale</name>
    <dbReference type="NCBI Taxonomy" id="64571"/>
    <lineage>
        <taxon>Eukaryota</taxon>
        <taxon>Fungi</taxon>
        <taxon>Fungi incertae sedis</taxon>
        <taxon>Mucoromycota</taxon>
        <taxon>Mortierellomycotina</taxon>
        <taxon>Mortierellomycetes</taxon>
        <taxon>Mortierellales</taxon>
        <taxon>Mortierellaceae</taxon>
        <taxon>Lobosporangium</taxon>
    </lineage>
</organism>
<dbReference type="SUPFAM" id="SSF56634">
    <property type="entry name" value="Heme-dependent catalase-like"/>
    <property type="match status" value="1"/>
</dbReference>
<dbReference type="EMBL" id="MCFF01000002">
    <property type="protein sequence ID" value="ORZ28220.1"/>
    <property type="molecule type" value="Genomic_DNA"/>
</dbReference>
<dbReference type="GO" id="GO:0020037">
    <property type="term" value="F:heme binding"/>
    <property type="evidence" value="ECO:0007669"/>
    <property type="project" value="InterPro"/>
</dbReference>
<keyword evidence="2" id="KW-1185">Reference proteome</keyword>
<gene>
    <name evidence="1" type="ORF">BCR41DRAFT_366895</name>
</gene>
<dbReference type="PANTHER" id="PTHR36195:SF4">
    <property type="entry name" value="DOMAIN PROTEIN, PUTATIVE (AFU_ORTHOLOGUE AFUA_5G01990)-RELATED"/>
    <property type="match status" value="1"/>
</dbReference>
<name>A0A1Y2H0Z0_9FUNG</name>
<dbReference type="PANTHER" id="PTHR36195">
    <property type="entry name" value="DOMAIN PROTEIN, PUTATIVE (AFU_ORTHOLOGUE AFUA_5G01990)-RELATED-RELATED"/>
    <property type="match status" value="1"/>
</dbReference>
<dbReference type="RefSeq" id="XP_021885905.1">
    <property type="nucleotide sequence ID" value="XM_022026258.1"/>
</dbReference>
<protein>
    <submittedName>
        <fullName evidence="1">Catalase</fullName>
    </submittedName>
</protein>
<accession>A0A1Y2H0Z0</accession>
<dbReference type="GeneID" id="33568101"/>
<dbReference type="InParanoid" id="A0A1Y2H0Z0"/>
<dbReference type="CDD" id="cd08152">
    <property type="entry name" value="y4iL_like"/>
    <property type="match status" value="1"/>
</dbReference>
<evidence type="ECO:0000313" key="2">
    <source>
        <dbReference type="Proteomes" id="UP000193648"/>
    </source>
</evidence>
<evidence type="ECO:0000313" key="1">
    <source>
        <dbReference type="EMBL" id="ORZ28220.1"/>
    </source>
</evidence>
<reference evidence="1 2" key="1">
    <citation type="submission" date="2016-07" db="EMBL/GenBank/DDBJ databases">
        <title>Pervasive Adenine N6-methylation of Active Genes in Fungi.</title>
        <authorList>
            <consortium name="DOE Joint Genome Institute"/>
            <person name="Mondo S.J."/>
            <person name="Dannebaum R.O."/>
            <person name="Kuo R.C."/>
            <person name="Labutti K."/>
            <person name="Haridas S."/>
            <person name="Kuo A."/>
            <person name="Salamov A."/>
            <person name="Ahrendt S.R."/>
            <person name="Lipzen A."/>
            <person name="Sullivan W."/>
            <person name="Andreopoulos W.B."/>
            <person name="Clum A."/>
            <person name="Lindquist E."/>
            <person name="Daum C."/>
            <person name="Ramamoorthy G.K."/>
            <person name="Gryganskyi A."/>
            <person name="Culley D."/>
            <person name="Magnuson J.K."/>
            <person name="James T.Y."/>
            <person name="O'Malley M.A."/>
            <person name="Stajich J.E."/>
            <person name="Spatafora J.W."/>
            <person name="Visel A."/>
            <person name="Grigoriev I.V."/>
        </authorList>
    </citation>
    <scope>NUCLEOTIDE SEQUENCE [LARGE SCALE GENOMIC DNA]</scope>
    <source>
        <strain evidence="1 2">NRRL 3116</strain>
    </source>
</reference>
<proteinExistence type="predicted"/>
<comment type="caution">
    <text evidence="1">The sequence shown here is derived from an EMBL/GenBank/DDBJ whole genome shotgun (WGS) entry which is preliminary data.</text>
</comment>
<dbReference type="Proteomes" id="UP000193648">
    <property type="component" value="Unassembled WGS sequence"/>
</dbReference>